<dbReference type="PANTHER" id="PTHR36115">
    <property type="entry name" value="PROLINE-RICH ANTIGEN HOMOLOG-RELATED"/>
    <property type="match status" value="1"/>
</dbReference>
<dbReference type="Proteomes" id="UP000294508">
    <property type="component" value="Unassembled WGS sequence"/>
</dbReference>
<feature type="transmembrane region" description="Helical" evidence="7">
    <location>
        <begin position="110"/>
        <end position="132"/>
    </location>
</feature>
<evidence type="ECO:0000256" key="3">
    <source>
        <dbReference type="ARBA" id="ARBA00022692"/>
    </source>
</evidence>
<protein>
    <submittedName>
        <fullName evidence="9">Putative RDD family membrane protein YckC</fullName>
    </submittedName>
</protein>
<dbReference type="PANTHER" id="PTHR36115:SF6">
    <property type="entry name" value="PROLINE-RICH ANTIGEN HOMOLOG"/>
    <property type="match status" value="1"/>
</dbReference>
<comment type="caution">
    <text evidence="9">The sequence shown here is derived from an EMBL/GenBank/DDBJ whole genome shotgun (WGS) entry which is preliminary data.</text>
</comment>
<keyword evidence="3 7" id="KW-0812">Transmembrane</keyword>
<dbReference type="AlphaFoldDB" id="A0A4R2HQF7"/>
<evidence type="ECO:0000256" key="6">
    <source>
        <dbReference type="SAM" id="MobiDB-lite"/>
    </source>
</evidence>
<keyword evidence="2" id="KW-1003">Cell membrane</keyword>
<evidence type="ECO:0000256" key="5">
    <source>
        <dbReference type="ARBA" id="ARBA00023136"/>
    </source>
</evidence>
<comment type="subcellular location">
    <subcellularLocation>
        <location evidence="1">Cell membrane</location>
        <topology evidence="1">Multi-pass membrane protein</topology>
    </subcellularLocation>
</comment>
<feature type="compositionally biased region" description="Low complexity" evidence="6">
    <location>
        <begin position="42"/>
        <end position="51"/>
    </location>
</feature>
<name>A0A4R2HQF7_9ACTN</name>
<evidence type="ECO:0000256" key="4">
    <source>
        <dbReference type="ARBA" id="ARBA00022989"/>
    </source>
</evidence>
<keyword evidence="10" id="KW-1185">Reference proteome</keyword>
<feature type="compositionally biased region" description="Pro residues" evidence="6">
    <location>
        <begin position="31"/>
        <end position="41"/>
    </location>
</feature>
<reference evidence="9 10" key="1">
    <citation type="journal article" date="2015" name="Stand. Genomic Sci.">
        <title>Genomic Encyclopedia of Bacterial and Archaeal Type Strains, Phase III: the genomes of soil and plant-associated and newly described type strains.</title>
        <authorList>
            <person name="Whitman W.B."/>
            <person name="Woyke T."/>
            <person name="Klenk H.P."/>
            <person name="Zhou Y."/>
            <person name="Lilburn T.G."/>
            <person name="Beck B.J."/>
            <person name="De Vos P."/>
            <person name="Vandamme P."/>
            <person name="Eisen J.A."/>
            <person name="Garrity G."/>
            <person name="Hugenholtz P."/>
            <person name="Kyrpides N.C."/>
        </authorList>
    </citation>
    <scope>NUCLEOTIDE SEQUENCE [LARGE SCALE GENOMIC DNA]</scope>
    <source>
        <strain evidence="9 10">VKM Ac-2572</strain>
    </source>
</reference>
<gene>
    <name evidence="9" type="ORF">EV652_103208</name>
</gene>
<keyword evidence="4 7" id="KW-1133">Transmembrane helix</keyword>
<evidence type="ECO:0000256" key="7">
    <source>
        <dbReference type="SAM" id="Phobius"/>
    </source>
</evidence>
<feature type="region of interest" description="Disordered" evidence="6">
    <location>
        <begin position="1"/>
        <end position="51"/>
    </location>
</feature>
<feature type="transmembrane region" description="Helical" evidence="7">
    <location>
        <begin position="84"/>
        <end position="104"/>
    </location>
</feature>
<evidence type="ECO:0000313" key="10">
    <source>
        <dbReference type="Proteomes" id="UP000294508"/>
    </source>
</evidence>
<dbReference type="RefSeq" id="WP_242001672.1">
    <property type="nucleotide sequence ID" value="NZ_SLWN01000003.1"/>
</dbReference>
<organism evidence="9 10">
    <name type="scientific">Kribbella steppae</name>
    <dbReference type="NCBI Taxonomy" id="2512223"/>
    <lineage>
        <taxon>Bacteria</taxon>
        <taxon>Bacillati</taxon>
        <taxon>Actinomycetota</taxon>
        <taxon>Actinomycetes</taxon>
        <taxon>Propionibacteriales</taxon>
        <taxon>Kribbellaceae</taxon>
        <taxon>Kribbella</taxon>
    </lineage>
</organism>
<dbReference type="InterPro" id="IPR010432">
    <property type="entry name" value="RDD"/>
</dbReference>
<dbReference type="GO" id="GO:0005886">
    <property type="term" value="C:plasma membrane"/>
    <property type="evidence" value="ECO:0007669"/>
    <property type="project" value="UniProtKB-SubCell"/>
</dbReference>
<evidence type="ECO:0000256" key="1">
    <source>
        <dbReference type="ARBA" id="ARBA00004651"/>
    </source>
</evidence>
<proteinExistence type="predicted"/>
<evidence type="ECO:0000256" key="2">
    <source>
        <dbReference type="ARBA" id="ARBA00022475"/>
    </source>
</evidence>
<evidence type="ECO:0000313" key="9">
    <source>
        <dbReference type="EMBL" id="TCO33209.1"/>
    </source>
</evidence>
<keyword evidence="5 7" id="KW-0472">Membrane</keyword>
<accession>A0A4R2HQF7</accession>
<feature type="domain" description="RDD" evidence="8">
    <location>
        <begin position="74"/>
        <end position="203"/>
    </location>
</feature>
<dbReference type="Pfam" id="PF06271">
    <property type="entry name" value="RDD"/>
    <property type="match status" value="1"/>
</dbReference>
<evidence type="ECO:0000259" key="8">
    <source>
        <dbReference type="Pfam" id="PF06271"/>
    </source>
</evidence>
<dbReference type="InterPro" id="IPR051791">
    <property type="entry name" value="Pra-immunoreactive"/>
</dbReference>
<dbReference type="EMBL" id="SLWN01000003">
    <property type="protein sequence ID" value="TCO33209.1"/>
    <property type="molecule type" value="Genomic_DNA"/>
</dbReference>
<sequence>MSTPPFGDQSRPQDRPAQYPPAQPGYGAYPPGQPGGYPPGQPGAQYHQQGYNPYGQGGYGPGYGYGYAPPGQLAGWPIRVGASLLDSLIAAIPAIIGGIAALVIDGDQDQLGAGGGLAFALGYLGSFVIAVWNRVIQQGRTGQSVGKKVTGLKIVHAETGQLIGIGSTLGREFCAVLFNNICTLNLLWPLWDEKQQTWHDKVVNDVVIRL</sequence>